<keyword evidence="2" id="KW-1185">Reference proteome</keyword>
<dbReference type="Proteomes" id="UP000186666">
    <property type="component" value="Unassembled WGS sequence"/>
</dbReference>
<dbReference type="Gene3D" id="1.10.150.240">
    <property type="entry name" value="Putative phosphatase, domain 2"/>
    <property type="match status" value="1"/>
</dbReference>
<comment type="caution">
    <text evidence="1">The sequence shown here is derived from an EMBL/GenBank/DDBJ whole genome shotgun (WGS) entry which is preliminary data.</text>
</comment>
<dbReference type="Gene3D" id="3.40.50.1000">
    <property type="entry name" value="HAD superfamily/HAD-like"/>
    <property type="match status" value="1"/>
</dbReference>
<dbReference type="InterPro" id="IPR006439">
    <property type="entry name" value="HAD-SF_hydro_IA"/>
</dbReference>
<dbReference type="RefSeq" id="WP_068590858.1">
    <property type="nucleotide sequence ID" value="NZ_FTNK01000019.1"/>
</dbReference>
<accession>A0ABY1KBT4</accession>
<dbReference type="SFLD" id="SFLDG01135">
    <property type="entry name" value="C1.5.6:_HAD__Beta-PGM__Phospha"/>
    <property type="match status" value="1"/>
</dbReference>
<dbReference type="SFLD" id="SFLDS00003">
    <property type="entry name" value="Haloacid_Dehalogenase"/>
    <property type="match status" value="1"/>
</dbReference>
<dbReference type="InterPro" id="IPR052550">
    <property type="entry name" value="Pyrimidine_5'-ntase_YjjG"/>
</dbReference>
<dbReference type="SUPFAM" id="SSF56784">
    <property type="entry name" value="HAD-like"/>
    <property type="match status" value="1"/>
</dbReference>
<dbReference type="InterPro" id="IPR011951">
    <property type="entry name" value="HAD-SF_hydro_IA_YjjG/PynA"/>
</dbReference>
<name>A0ABY1KBT4_9BACL</name>
<protein>
    <submittedName>
        <fullName evidence="1">2-haloacid dehalogenase</fullName>
    </submittedName>
</protein>
<dbReference type="InterPro" id="IPR023214">
    <property type="entry name" value="HAD_sf"/>
</dbReference>
<dbReference type="NCBIfam" id="TIGR01549">
    <property type="entry name" value="HAD-SF-IA-v1"/>
    <property type="match status" value="1"/>
</dbReference>
<sequence length="241" mass="27845">MKKYRTLLFDVDDTLLDFGEAERLALRLLFEDQEMPLTSELEAHYKRINHGLWRSFEEGKLDRDEVVNTRFSILFKEYGQEVDGALLENKYRSYLEEGHQLLHGAFELITDLQHQYDLYIVTNGVSKTQDRRLRDSGLHPLFKDIFVSEDTGFQKPMKEYFDYVFARIPNFTVDKGLIIGDSLSADIKGGQLAGLDTCWFNPDMLPNNTGIVPTYEIQHLDELYEILNVEKDSVGVSSCLS</sequence>
<dbReference type="Pfam" id="PF13419">
    <property type="entry name" value="HAD_2"/>
    <property type="match status" value="1"/>
</dbReference>
<dbReference type="InterPro" id="IPR036412">
    <property type="entry name" value="HAD-like_sf"/>
</dbReference>
<dbReference type="InterPro" id="IPR023198">
    <property type="entry name" value="PGP-like_dom2"/>
</dbReference>
<evidence type="ECO:0000313" key="1">
    <source>
        <dbReference type="EMBL" id="SIR57230.1"/>
    </source>
</evidence>
<dbReference type="EMBL" id="FTNK01000019">
    <property type="protein sequence ID" value="SIR57230.1"/>
    <property type="molecule type" value="Genomic_DNA"/>
</dbReference>
<organism evidence="1 2">
    <name type="scientific">Paenibacillus macquariensis</name>
    <dbReference type="NCBI Taxonomy" id="948756"/>
    <lineage>
        <taxon>Bacteria</taxon>
        <taxon>Bacillati</taxon>
        <taxon>Bacillota</taxon>
        <taxon>Bacilli</taxon>
        <taxon>Bacillales</taxon>
        <taxon>Paenibacillaceae</taxon>
        <taxon>Paenibacillus</taxon>
    </lineage>
</organism>
<dbReference type="InterPro" id="IPR041492">
    <property type="entry name" value="HAD_2"/>
</dbReference>
<reference evidence="1 2" key="1">
    <citation type="submission" date="2017-01" db="EMBL/GenBank/DDBJ databases">
        <authorList>
            <person name="Varghese N."/>
            <person name="Submissions S."/>
        </authorList>
    </citation>
    <scope>NUCLEOTIDE SEQUENCE [LARGE SCALE GENOMIC DNA]</scope>
    <source>
        <strain evidence="1 2">ATCC 23464</strain>
    </source>
</reference>
<gene>
    <name evidence="1" type="ORF">SAMN05421578_11979</name>
</gene>
<dbReference type="PANTHER" id="PTHR47478:SF1">
    <property type="entry name" value="PYRIMIDINE 5'-NUCLEOTIDASE YJJG"/>
    <property type="match status" value="1"/>
</dbReference>
<dbReference type="PANTHER" id="PTHR47478">
    <property type="match status" value="1"/>
</dbReference>
<dbReference type="NCBIfam" id="TIGR02254">
    <property type="entry name" value="YjjG_YfnB"/>
    <property type="match status" value="1"/>
</dbReference>
<evidence type="ECO:0000313" key="2">
    <source>
        <dbReference type="Proteomes" id="UP000186666"/>
    </source>
</evidence>
<proteinExistence type="predicted"/>
<dbReference type="CDD" id="cd04305">
    <property type="entry name" value="HAD_Neu5Ac-Pase_like"/>
    <property type="match status" value="1"/>
</dbReference>
<dbReference type="SFLD" id="SFLDG01129">
    <property type="entry name" value="C1.5:_HAD__Beta-PGM__Phosphata"/>
    <property type="match status" value="1"/>
</dbReference>